<keyword evidence="1" id="KW-0732">Signal</keyword>
<dbReference type="Proteomes" id="UP000190675">
    <property type="component" value="Chromosome I"/>
</dbReference>
<proteinExistence type="predicted"/>
<evidence type="ECO:0000256" key="1">
    <source>
        <dbReference type="SAM" id="SignalP"/>
    </source>
</evidence>
<gene>
    <name evidence="2" type="ORF">SAMN05444169_8882</name>
</gene>
<name>A0A1M5V439_9BRAD</name>
<feature type="signal peptide" evidence="1">
    <location>
        <begin position="1"/>
        <end position="19"/>
    </location>
</feature>
<evidence type="ECO:0000313" key="2">
    <source>
        <dbReference type="EMBL" id="SHH69864.1"/>
    </source>
</evidence>
<feature type="chain" id="PRO_5012251803" evidence="1">
    <location>
        <begin position="20"/>
        <end position="85"/>
    </location>
</feature>
<sequence>MKAVALLVVLCTFCGPAIAQTSECRSITKSSDRLACYDKAAASAARVKPSAAAPAPAASTGQAGDLLAEENARLDAKIKNICRGC</sequence>
<reference evidence="2 3" key="1">
    <citation type="submission" date="2016-11" db="EMBL/GenBank/DDBJ databases">
        <authorList>
            <person name="Jaros S."/>
            <person name="Januszkiewicz K."/>
            <person name="Wedrychowicz H."/>
        </authorList>
    </citation>
    <scope>NUCLEOTIDE SEQUENCE [LARGE SCALE GENOMIC DNA]</scope>
    <source>
        <strain evidence="2 3">GAS242</strain>
    </source>
</reference>
<accession>A0A1M5V439</accession>
<organism evidence="2 3">
    <name type="scientific">Bradyrhizobium erythrophlei</name>
    <dbReference type="NCBI Taxonomy" id="1437360"/>
    <lineage>
        <taxon>Bacteria</taxon>
        <taxon>Pseudomonadati</taxon>
        <taxon>Pseudomonadota</taxon>
        <taxon>Alphaproteobacteria</taxon>
        <taxon>Hyphomicrobiales</taxon>
        <taxon>Nitrobacteraceae</taxon>
        <taxon>Bradyrhizobium</taxon>
    </lineage>
</organism>
<evidence type="ECO:0000313" key="3">
    <source>
        <dbReference type="Proteomes" id="UP000190675"/>
    </source>
</evidence>
<dbReference type="EMBL" id="LT670818">
    <property type="protein sequence ID" value="SHH69864.1"/>
    <property type="molecule type" value="Genomic_DNA"/>
</dbReference>
<dbReference type="AlphaFoldDB" id="A0A1M5V439"/>
<protein>
    <submittedName>
        <fullName evidence="2">Uncharacterized protein</fullName>
    </submittedName>
</protein>